<accession>A0A166AKU4</accession>
<dbReference type="OrthoDB" id="3220614at2759"/>
<dbReference type="STRING" id="436010.A0A166AKU4"/>
<proteinExistence type="predicted"/>
<gene>
    <name evidence="1" type="ORF">FIBSPDRAFT_756419</name>
</gene>
<name>A0A166AKU4_9AGAM</name>
<dbReference type="EMBL" id="KV417659">
    <property type="protein sequence ID" value="KZP11713.1"/>
    <property type="molecule type" value="Genomic_DNA"/>
</dbReference>
<organism evidence="1 2">
    <name type="scientific">Athelia psychrophila</name>
    <dbReference type="NCBI Taxonomy" id="1759441"/>
    <lineage>
        <taxon>Eukaryota</taxon>
        <taxon>Fungi</taxon>
        <taxon>Dikarya</taxon>
        <taxon>Basidiomycota</taxon>
        <taxon>Agaricomycotina</taxon>
        <taxon>Agaricomycetes</taxon>
        <taxon>Agaricomycetidae</taxon>
        <taxon>Atheliales</taxon>
        <taxon>Atheliaceae</taxon>
        <taxon>Athelia</taxon>
    </lineage>
</organism>
<protein>
    <submittedName>
        <fullName evidence="1">Uncharacterized protein</fullName>
    </submittedName>
</protein>
<dbReference type="Pfam" id="PF20414">
    <property type="entry name" value="DUF6698"/>
    <property type="match status" value="1"/>
</dbReference>
<reference evidence="1 2" key="1">
    <citation type="journal article" date="2016" name="Mol. Biol. Evol.">
        <title>Comparative Genomics of Early-Diverging Mushroom-Forming Fungi Provides Insights into the Origins of Lignocellulose Decay Capabilities.</title>
        <authorList>
            <person name="Nagy L.G."/>
            <person name="Riley R."/>
            <person name="Tritt A."/>
            <person name="Adam C."/>
            <person name="Daum C."/>
            <person name="Floudas D."/>
            <person name="Sun H."/>
            <person name="Yadav J.S."/>
            <person name="Pangilinan J."/>
            <person name="Larsson K.H."/>
            <person name="Matsuura K."/>
            <person name="Barry K."/>
            <person name="Labutti K."/>
            <person name="Kuo R."/>
            <person name="Ohm R.A."/>
            <person name="Bhattacharya S.S."/>
            <person name="Shirouzu T."/>
            <person name="Yoshinaga Y."/>
            <person name="Martin F.M."/>
            <person name="Grigoriev I.V."/>
            <person name="Hibbett D.S."/>
        </authorList>
    </citation>
    <scope>NUCLEOTIDE SEQUENCE [LARGE SCALE GENOMIC DNA]</scope>
    <source>
        <strain evidence="1 2">CBS 109695</strain>
    </source>
</reference>
<dbReference type="AlphaFoldDB" id="A0A166AKU4"/>
<evidence type="ECO:0000313" key="1">
    <source>
        <dbReference type="EMBL" id="KZP11713.1"/>
    </source>
</evidence>
<dbReference type="InterPro" id="IPR046521">
    <property type="entry name" value="DUF6698"/>
</dbReference>
<dbReference type="Proteomes" id="UP000076532">
    <property type="component" value="Unassembled WGS sequence"/>
</dbReference>
<sequence>MDSDIVDSAVTDPMVHNGRHFGRTINAVITMRHLVADEVSTYNRLPITCAHLIHPFSQQTEHQTFMDLLDLVPGLINRLIDASDEETTHISDMLQKGVNAARADDTKGLKTAIIEWIAPAGQPLVPPLTRNNKVDRGYNHPRTGQLLCPAAWDWNDDDVKISLRSGERKVPGEHWPSFVYENCRYDPEEPWQGLFRGAFLVLAYKHIFTSPSSVDSETKATRSGNARIHGMTAVTLPSIAYVATQVRFALSSQSTFARTDSITDTERFYNSIMVLFRNKDELSEVNELTAWWNRYVKHLHICLLFIAQLIHLFKANFRWLFIGRADS</sequence>
<evidence type="ECO:0000313" key="2">
    <source>
        <dbReference type="Proteomes" id="UP000076532"/>
    </source>
</evidence>
<keyword evidence="2" id="KW-1185">Reference proteome</keyword>